<feature type="compositionally biased region" description="Basic and acidic residues" evidence="9">
    <location>
        <begin position="48"/>
        <end position="58"/>
    </location>
</feature>
<dbReference type="InterPro" id="IPR005548">
    <property type="entry name" value="Cell_div_FtsQ/DivIB_C"/>
</dbReference>
<dbReference type="InterPro" id="IPR013685">
    <property type="entry name" value="POTRA_FtsQ_type"/>
</dbReference>
<dbReference type="PANTHER" id="PTHR37820:SF1">
    <property type="entry name" value="CELL DIVISION PROTEIN FTSQ"/>
    <property type="match status" value="1"/>
</dbReference>
<protein>
    <recommendedName>
        <fullName evidence="8">Cell division protein DivIB</fullName>
    </recommendedName>
</protein>
<dbReference type="InterPro" id="IPR026580">
    <property type="entry name" value="DivIB"/>
</dbReference>
<feature type="compositionally biased region" description="Basic residues" evidence="9">
    <location>
        <begin position="99"/>
        <end position="108"/>
    </location>
</feature>
<keyword evidence="2 8" id="KW-1003">Cell membrane</keyword>
<dbReference type="STRING" id="1123303.GCA_000372425_00042"/>
<evidence type="ECO:0000259" key="10">
    <source>
        <dbReference type="PROSITE" id="PS51779"/>
    </source>
</evidence>
<evidence type="ECO:0000256" key="9">
    <source>
        <dbReference type="SAM" id="MobiDB-lite"/>
    </source>
</evidence>
<comment type="similarity">
    <text evidence="8">Belongs to the FtsQ/DivIB family. DivIB subfamily.</text>
</comment>
<dbReference type="GO" id="GO:0032153">
    <property type="term" value="C:cell division site"/>
    <property type="evidence" value="ECO:0007669"/>
    <property type="project" value="UniProtKB-UniRule"/>
</dbReference>
<dbReference type="InterPro" id="IPR050487">
    <property type="entry name" value="FtsQ_DivIB"/>
</dbReference>
<feature type="transmembrane region" description="Helical" evidence="8">
    <location>
        <begin position="117"/>
        <end position="138"/>
    </location>
</feature>
<dbReference type="RefSeq" id="WP_018029374.1">
    <property type="nucleotide sequence ID" value="NZ_LS483343.1"/>
</dbReference>
<evidence type="ECO:0000313" key="12">
    <source>
        <dbReference type="Proteomes" id="UP000249495"/>
    </source>
</evidence>
<dbReference type="Gene3D" id="3.40.50.10960">
    <property type="match status" value="1"/>
</dbReference>
<gene>
    <name evidence="8 11" type="primary">divIB</name>
    <name evidence="11" type="ORF">NCTC12278_00508</name>
</gene>
<dbReference type="OrthoDB" id="1819027at2"/>
<proteinExistence type="inferred from homology"/>
<feature type="compositionally biased region" description="Low complexity" evidence="9">
    <location>
        <begin position="346"/>
        <end position="361"/>
    </location>
</feature>
<accession>A0A2X3W225</accession>
<feature type="region of interest" description="Disordered" evidence="9">
    <location>
        <begin position="48"/>
        <end position="111"/>
    </location>
</feature>
<dbReference type="Pfam" id="PF08478">
    <property type="entry name" value="POTRA_1"/>
    <property type="match status" value="1"/>
</dbReference>
<dbReference type="EMBL" id="LS483343">
    <property type="protein sequence ID" value="SQF39667.1"/>
    <property type="molecule type" value="Genomic_DNA"/>
</dbReference>
<evidence type="ECO:0000256" key="5">
    <source>
        <dbReference type="ARBA" id="ARBA00022989"/>
    </source>
</evidence>
<keyword evidence="4 8" id="KW-0812">Transmembrane</keyword>
<evidence type="ECO:0000313" key="11">
    <source>
        <dbReference type="EMBL" id="SQF39667.1"/>
    </source>
</evidence>
<dbReference type="GO" id="GO:0043093">
    <property type="term" value="P:FtsZ-dependent cytokinesis"/>
    <property type="evidence" value="ECO:0007669"/>
    <property type="project" value="UniProtKB-UniRule"/>
</dbReference>
<keyword evidence="3 8" id="KW-0132">Cell division</keyword>
<organism evidence="11 12">
    <name type="scientific">Streptococcus ferus</name>
    <dbReference type="NCBI Taxonomy" id="1345"/>
    <lineage>
        <taxon>Bacteria</taxon>
        <taxon>Bacillati</taxon>
        <taxon>Bacillota</taxon>
        <taxon>Bacilli</taxon>
        <taxon>Lactobacillales</taxon>
        <taxon>Streptococcaceae</taxon>
        <taxon>Streptococcus</taxon>
    </lineage>
</organism>
<feature type="region of interest" description="Disordered" evidence="9">
    <location>
        <begin position="346"/>
        <end position="389"/>
    </location>
</feature>
<sequence length="389" mass="43472">MAKNKEKKEEPVLTEWQKRNLEFLKKKQAQKLEKDKLDEKRLAEKRAQLEEMKSFEKEETLEDEGKETSSAKDDKEASEEKSQAKKAKSSQLDEGKEKLPKKKAKPKKERQIPPSQIWQAVAVLSLSVLVLLIAVFFISPYSRQKALTVSGNTNANQIELLDQTGIKASDYITTIFWHRNAYAKAAANKNQWVKKADLVYEFPNRFILKVTEYRVIAYSQTAQGYVPILENGRRLETVNATELPSSYLVINLENEADIQSLIKQLSALNQDLVSQIKTISSANSSSTKDLLSIEMTDGNTVRIPLSELEKKLPYYSKIKDSLTGGQIVDMEVGIYSTNAAIEASIAASRTSTEETSSETSADPNASSQSETVSDNSQTVTEATTSQVSE</sequence>
<dbReference type="GO" id="GO:0005886">
    <property type="term" value="C:plasma membrane"/>
    <property type="evidence" value="ECO:0007669"/>
    <property type="project" value="UniProtKB-SubCell"/>
</dbReference>
<dbReference type="PROSITE" id="PS51779">
    <property type="entry name" value="POTRA"/>
    <property type="match status" value="1"/>
</dbReference>
<evidence type="ECO:0000256" key="7">
    <source>
        <dbReference type="ARBA" id="ARBA00023306"/>
    </source>
</evidence>
<comment type="function">
    <text evidence="8">Cell division protein that may be involved in stabilizing or promoting the assembly of the division complex.</text>
</comment>
<dbReference type="InterPro" id="IPR034746">
    <property type="entry name" value="POTRA"/>
</dbReference>
<reference evidence="11 12" key="1">
    <citation type="submission" date="2018-06" db="EMBL/GenBank/DDBJ databases">
        <authorList>
            <consortium name="Pathogen Informatics"/>
            <person name="Doyle S."/>
        </authorList>
    </citation>
    <scope>NUCLEOTIDE SEQUENCE [LARGE SCALE GENOMIC DNA]</scope>
    <source>
        <strain evidence="11 12">NCTC12278</strain>
    </source>
</reference>
<evidence type="ECO:0000256" key="8">
    <source>
        <dbReference type="HAMAP-Rule" id="MF_00912"/>
    </source>
</evidence>
<keyword evidence="7 8" id="KW-0131">Cell cycle</keyword>
<evidence type="ECO:0000256" key="2">
    <source>
        <dbReference type="ARBA" id="ARBA00022475"/>
    </source>
</evidence>
<dbReference type="Proteomes" id="UP000249495">
    <property type="component" value="Chromosome 1"/>
</dbReference>
<dbReference type="Pfam" id="PF03799">
    <property type="entry name" value="FtsQ_DivIB_C"/>
    <property type="match status" value="1"/>
</dbReference>
<feature type="compositionally biased region" description="Polar residues" evidence="9">
    <location>
        <begin position="362"/>
        <end position="389"/>
    </location>
</feature>
<feature type="domain" description="POTRA" evidence="10">
    <location>
        <begin position="142"/>
        <end position="213"/>
    </location>
</feature>
<name>A0A2X3W225_9STRE</name>
<dbReference type="AlphaFoldDB" id="A0A2X3W225"/>
<keyword evidence="12" id="KW-1185">Reference proteome</keyword>
<dbReference type="KEGG" id="sfer:NCTC12278_00508"/>
<dbReference type="HAMAP" id="MF_00912">
    <property type="entry name" value="DivIB"/>
    <property type="match status" value="1"/>
</dbReference>
<keyword evidence="5 8" id="KW-1133">Transmembrane helix</keyword>
<dbReference type="PANTHER" id="PTHR37820">
    <property type="entry name" value="CELL DIVISION PROTEIN DIVIB"/>
    <property type="match status" value="1"/>
</dbReference>
<comment type="subcellular location">
    <subcellularLocation>
        <location evidence="8">Cell membrane</location>
        <topology evidence="8">Single-pass type II membrane protein</topology>
    </subcellularLocation>
    <subcellularLocation>
        <location evidence="1">Membrane</location>
    </subcellularLocation>
    <text evidence="8">Localizes to the division septum.</text>
</comment>
<evidence type="ECO:0000256" key="1">
    <source>
        <dbReference type="ARBA" id="ARBA00004370"/>
    </source>
</evidence>
<evidence type="ECO:0000256" key="3">
    <source>
        <dbReference type="ARBA" id="ARBA00022618"/>
    </source>
</evidence>
<keyword evidence="6 8" id="KW-0472">Membrane</keyword>
<evidence type="ECO:0000256" key="6">
    <source>
        <dbReference type="ARBA" id="ARBA00023136"/>
    </source>
</evidence>
<evidence type="ECO:0000256" key="4">
    <source>
        <dbReference type="ARBA" id="ARBA00022692"/>
    </source>
</evidence>
<feature type="compositionally biased region" description="Basic and acidic residues" evidence="9">
    <location>
        <begin position="66"/>
        <end position="83"/>
    </location>
</feature>